<dbReference type="InterPro" id="IPR045864">
    <property type="entry name" value="aa-tRNA-synth_II/BPL/LPL"/>
</dbReference>
<comment type="similarity">
    <text evidence="1">Belongs to the class-II aminoacyl-tRNA synthetase family.</text>
</comment>
<evidence type="ECO:0000259" key="10">
    <source>
        <dbReference type="Pfam" id="PF13393"/>
    </source>
</evidence>
<dbReference type="GO" id="GO:0032543">
    <property type="term" value="P:mitochondrial translation"/>
    <property type="evidence" value="ECO:0007669"/>
    <property type="project" value="TreeGrafter"/>
</dbReference>
<feature type="domain" description="Anticodon-binding" evidence="9">
    <location>
        <begin position="426"/>
        <end position="507"/>
    </location>
</feature>
<evidence type="ECO:0000313" key="12">
    <source>
        <dbReference type="Proteomes" id="UP001445076"/>
    </source>
</evidence>
<dbReference type="InterPro" id="IPR041715">
    <property type="entry name" value="HisRS-like_core"/>
</dbReference>
<reference evidence="11 12" key="1">
    <citation type="journal article" date="2024" name="BMC Genomics">
        <title>Genome assembly of redclaw crayfish (Cherax quadricarinatus) provides insights into its immune adaptation and hypoxia tolerance.</title>
        <authorList>
            <person name="Liu Z."/>
            <person name="Zheng J."/>
            <person name="Li H."/>
            <person name="Fang K."/>
            <person name="Wang S."/>
            <person name="He J."/>
            <person name="Zhou D."/>
            <person name="Weng S."/>
            <person name="Chi M."/>
            <person name="Gu Z."/>
            <person name="He J."/>
            <person name="Li F."/>
            <person name="Wang M."/>
        </authorList>
    </citation>
    <scope>NUCLEOTIDE SEQUENCE [LARGE SCALE GENOMIC DNA]</scope>
    <source>
        <strain evidence="11">ZL_2023a</strain>
    </source>
</reference>
<evidence type="ECO:0000313" key="11">
    <source>
        <dbReference type="EMBL" id="KAK8738851.1"/>
    </source>
</evidence>
<protein>
    <recommendedName>
        <fullName evidence="2">histidine--tRNA ligase</fullName>
        <ecNumber evidence="2">6.1.1.21</ecNumber>
    </recommendedName>
</protein>
<dbReference type="SUPFAM" id="SSF47616">
    <property type="entry name" value="GST C-terminal domain-like"/>
    <property type="match status" value="1"/>
</dbReference>
<keyword evidence="12" id="KW-1185">Reference proteome</keyword>
<keyword evidence="4" id="KW-0547">Nucleotide-binding</keyword>
<proteinExistence type="inferred from homology"/>
<dbReference type="PANTHER" id="PTHR11476:SF7">
    <property type="entry name" value="HISTIDINE--TRNA LIGASE"/>
    <property type="match status" value="1"/>
</dbReference>
<dbReference type="InterPro" id="IPR004154">
    <property type="entry name" value="Anticodon-bd"/>
</dbReference>
<sequence length="512" mass="56962">MLSDNRSMDSKELPLVLLDVHLSEYSYVGGFQPSKADIAVLASGCVPPSPPHTLHNVRRWAAHMATFSSSECQALLPYTVGCKMDETLSDFVHKSIKVNAEMQNSKKGPQEVLTGKYGEDAKLIYDLEDQGGEILSLRYDLTVPFARYVAMNKISNIKRYHVARVYRRDNPAMTRGRYREFYQCDFDIAGQYDAMIPDAECVQLVHQVLLKLNLGDFIIKVNHRKILDGVFGACGVPVEKFRPICSAVDKLDKSPWEDVRKEMVDEKGLDGNVADVIGEYVKLSGKEELLEKLKNDARLKDSTDAQAGLSDLTLLYQYCKSLSCDNHLVFDMGLARGLDYYTGVIYEAVLMAGQTAKEGPVGSVAGGGRYDGLVGMFDPKKKTVPCVGVSFGIERLFAIHEQKQRADNDKLRSTQTEVFVAAACKGMIHERLKILGLLHEAGIKAESSYKNNPKILNQLQYSEDNAIPLVVLIGESEVQEGIVKLRDTATRAEVAIKREELVTVVKQRLANK</sequence>
<evidence type="ECO:0000256" key="8">
    <source>
        <dbReference type="ARBA" id="ARBA00047639"/>
    </source>
</evidence>
<dbReference type="GO" id="GO:0005524">
    <property type="term" value="F:ATP binding"/>
    <property type="evidence" value="ECO:0007669"/>
    <property type="project" value="UniProtKB-KW"/>
</dbReference>
<evidence type="ECO:0000256" key="3">
    <source>
        <dbReference type="ARBA" id="ARBA00022598"/>
    </source>
</evidence>
<accession>A0AAW0X3C6</accession>
<keyword evidence="3" id="KW-0436">Ligase</keyword>
<comment type="caution">
    <text evidence="11">The sequence shown here is derived from an EMBL/GenBank/DDBJ whole genome shotgun (WGS) entry which is preliminary data.</text>
</comment>
<dbReference type="InterPro" id="IPR036282">
    <property type="entry name" value="Glutathione-S-Trfase_C_sf"/>
</dbReference>
<dbReference type="GO" id="GO:0005829">
    <property type="term" value="C:cytosol"/>
    <property type="evidence" value="ECO:0007669"/>
    <property type="project" value="TreeGrafter"/>
</dbReference>
<dbReference type="CDD" id="cd00859">
    <property type="entry name" value="HisRS_anticodon"/>
    <property type="match status" value="1"/>
</dbReference>
<dbReference type="GO" id="GO:0005739">
    <property type="term" value="C:mitochondrion"/>
    <property type="evidence" value="ECO:0007669"/>
    <property type="project" value="TreeGrafter"/>
</dbReference>
<dbReference type="EMBL" id="JARKIK010000038">
    <property type="protein sequence ID" value="KAK8738851.1"/>
    <property type="molecule type" value="Genomic_DNA"/>
</dbReference>
<dbReference type="CDD" id="cd00773">
    <property type="entry name" value="HisRS-like_core"/>
    <property type="match status" value="1"/>
</dbReference>
<dbReference type="PANTHER" id="PTHR11476">
    <property type="entry name" value="HISTIDYL-TRNA SYNTHETASE"/>
    <property type="match status" value="1"/>
</dbReference>
<keyword evidence="5" id="KW-0067">ATP-binding</keyword>
<dbReference type="EC" id="6.1.1.21" evidence="2"/>
<evidence type="ECO:0000256" key="2">
    <source>
        <dbReference type="ARBA" id="ARBA00012815"/>
    </source>
</evidence>
<dbReference type="Gene3D" id="3.30.930.10">
    <property type="entry name" value="Bira Bifunctional Protein, Domain 2"/>
    <property type="match status" value="1"/>
</dbReference>
<organism evidence="11 12">
    <name type="scientific">Cherax quadricarinatus</name>
    <name type="common">Australian red claw crayfish</name>
    <dbReference type="NCBI Taxonomy" id="27406"/>
    <lineage>
        <taxon>Eukaryota</taxon>
        <taxon>Metazoa</taxon>
        <taxon>Ecdysozoa</taxon>
        <taxon>Arthropoda</taxon>
        <taxon>Crustacea</taxon>
        <taxon>Multicrustacea</taxon>
        <taxon>Malacostraca</taxon>
        <taxon>Eumalacostraca</taxon>
        <taxon>Eucarida</taxon>
        <taxon>Decapoda</taxon>
        <taxon>Pleocyemata</taxon>
        <taxon>Astacidea</taxon>
        <taxon>Parastacoidea</taxon>
        <taxon>Parastacidae</taxon>
        <taxon>Cherax</taxon>
    </lineage>
</organism>
<feature type="domain" description="Class II Histidinyl-tRNA synthetase (HisRS)-like catalytic core" evidence="10">
    <location>
        <begin position="111"/>
        <end position="396"/>
    </location>
</feature>
<dbReference type="Gene3D" id="3.40.50.800">
    <property type="entry name" value="Anticodon-binding domain"/>
    <property type="match status" value="1"/>
</dbReference>
<dbReference type="Proteomes" id="UP001445076">
    <property type="component" value="Unassembled WGS sequence"/>
</dbReference>
<evidence type="ECO:0000256" key="7">
    <source>
        <dbReference type="ARBA" id="ARBA00023146"/>
    </source>
</evidence>
<gene>
    <name evidence="11" type="ORF">OTU49_003703</name>
</gene>
<comment type="catalytic activity">
    <reaction evidence="8">
        <text>tRNA(His) + L-histidine + ATP = L-histidyl-tRNA(His) + AMP + diphosphate + H(+)</text>
        <dbReference type="Rhea" id="RHEA:17313"/>
        <dbReference type="Rhea" id="RHEA-COMP:9665"/>
        <dbReference type="Rhea" id="RHEA-COMP:9689"/>
        <dbReference type="ChEBI" id="CHEBI:15378"/>
        <dbReference type="ChEBI" id="CHEBI:30616"/>
        <dbReference type="ChEBI" id="CHEBI:33019"/>
        <dbReference type="ChEBI" id="CHEBI:57595"/>
        <dbReference type="ChEBI" id="CHEBI:78442"/>
        <dbReference type="ChEBI" id="CHEBI:78527"/>
        <dbReference type="ChEBI" id="CHEBI:456215"/>
        <dbReference type="EC" id="6.1.1.21"/>
    </reaction>
</comment>
<evidence type="ECO:0000256" key="1">
    <source>
        <dbReference type="ARBA" id="ARBA00008226"/>
    </source>
</evidence>
<evidence type="ECO:0000256" key="5">
    <source>
        <dbReference type="ARBA" id="ARBA00022840"/>
    </source>
</evidence>
<dbReference type="GO" id="GO:0003723">
    <property type="term" value="F:RNA binding"/>
    <property type="evidence" value="ECO:0007669"/>
    <property type="project" value="TreeGrafter"/>
</dbReference>
<evidence type="ECO:0000256" key="6">
    <source>
        <dbReference type="ARBA" id="ARBA00022917"/>
    </source>
</evidence>
<dbReference type="Pfam" id="PF13393">
    <property type="entry name" value="tRNA-synt_His"/>
    <property type="match status" value="1"/>
</dbReference>
<dbReference type="SUPFAM" id="SSF52954">
    <property type="entry name" value="Class II aaRS ABD-related"/>
    <property type="match status" value="1"/>
</dbReference>
<dbReference type="InterPro" id="IPR033656">
    <property type="entry name" value="HisRS_anticodon"/>
</dbReference>
<name>A0AAW0X3C6_CHEQU</name>
<dbReference type="FunFam" id="3.30.930.10:FF:000061">
    <property type="entry name" value="Histidine--tRNA ligase, cytoplasmic"/>
    <property type="match status" value="1"/>
</dbReference>
<dbReference type="GO" id="GO:0006427">
    <property type="term" value="P:histidyl-tRNA aminoacylation"/>
    <property type="evidence" value="ECO:0007669"/>
    <property type="project" value="TreeGrafter"/>
</dbReference>
<evidence type="ECO:0000259" key="9">
    <source>
        <dbReference type="Pfam" id="PF03129"/>
    </source>
</evidence>
<dbReference type="FunFam" id="3.40.50.800:FF:000008">
    <property type="entry name" value="histidine--tRNA ligase, cytoplasmic isoform X1"/>
    <property type="match status" value="1"/>
</dbReference>
<dbReference type="AlphaFoldDB" id="A0AAW0X3C6"/>
<evidence type="ECO:0000256" key="4">
    <source>
        <dbReference type="ARBA" id="ARBA00022741"/>
    </source>
</evidence>
<keyword evidence="6" id="KW-0648">Protein biosynthesis</keyword>
<dbReference type="SUPFAM" id="SSF55681">
    <property type="entry name" value="Class II aaRS and biotin synthetases"/>
    <property type="match status" value="1"/>
</dbReference>
<dbReference type="GO" id="GO:0004821">
    <property type="term" value="F:histidine-tRNA ligase activity"/>
    <property type="evidence" value="ECO:0007669"/>
    <property type="project" value="UniProtKB-EC"/>
</dbReference>
<keyword evidence="7" id="KW-0030">Aminoacyl-tRNA synthetase</keyword>
<dbReference type="InterPro" id="IPR036621">
    <property type="entry name" value="Anticodon-bd_dom_sf"/>
</dbReference>
<dbReference type="Pfam" id="PF03129">
    <property type="entry name" value="HGTP_anticodon"/>
    <property type="match status" value="1"/>
</dbReference>